<dbReference type="OrthoDB" id="10014447at2759"/>
<sequence>MIIPISNNDKQLDIYVYCTLHNNAKYDFTVPQPSESYTAYILENYIDKNNSGYEFRKKDFSLRNASANLLLILKKYMLYYSHQWEKTAKDYYQLLAVATPLTDQDKILCDLFIRYNEKIHRPR</sequence>
<proteinExistence type="predicted"/>
<name>A0A815SIL4_9BILA</name>
<gene>
    <name evidence="1" type="ORF">BJG266_LOCUS42586</name>
    <name evidence="2" type="ORF">BJG266_LOCUS42589</name>
    <name evidence="3" type="ORF">QVE165_LOCUS59472</name>
    <name evidence="4" type="ORF">QVE165_LOCUS59475</name>
</gene>
<evidence type="ECO:0000313" key="3">
    <source>
        <dbReference type="EMBL" id="CAF1641379.1"/>
    </source>
</evidence>
<organism evidence="2 6">
    <name type="scientific">Adineta steineri</name>
    <dbReference type="NCBI Taxonomy" id="433720"/>
    <lineage>
        <taxon>Eukaryota</taxon>
        <taxon>Metazoa</taxon>
        <taxon>Spiralia</taxon>
        <taxon>Gnathifera</taxon>
        <taxon>Rotifera</taxon>
        <taxon>Eurotatoria</taxon>
        <taxon>Bdelloidea</taxon>
        <taxon>Adinetida</taxon>
        <taxon>Adinetidae</taxon>
        <taxon>Adineta</taxon>
    </lineage>
</organism>
<accession>A0A815SIL4</accession>
<protein>
    <submittedName>
        <fullName evidence="2">Uncharacterized protein</fullName>
    </submittedName>
</protein>
<dbReference type="EMBL" id="CAJNOM010003078">
    <property type="protein sequence ID" value="CAF1641393.1"/>
    <property type="molecule type" value="Genomic_DNA"/>
</dbReference>
<evidence type="ECO:0000313" key="1">
    <source>
        <dbReference type="EMBL" id="CAF1490556.1"/>
    </source>
</evidence>
<evidence type="ECO:0000313" key="4">
    <source>
        <dbReference type="EMBL" id="CAF1641393.1"/>
    </source>
</evidence>
<evidence type="ECO:0000313" key="5">
    <source>
        <dbReference type="Proteomes" id="UP000663832"/>
    </source>
</evidence>
<dbReference type="Proteomes" id="UP000663832">
    <property type="component" value="Unassembled WGS sequence"/>
</dbReference>
<comment type="caution">
    <text evidence="2">The sequence shown here is derived from an EMBL/GenBank/DDBJ whole genome shotgun (WGS) entry which is preliminary data.</text>
</comment>
<dbReference type="Proteomes" id="UP000663877">
    <property type="component" value="Unassembled WGS sequence"/>
</dbReference>
<evidence type="ECO:0000313" key="6">
    <source>
        <dbReference type="Proteomes" id="UP000663877"/>
    </source>
</evidence>
<evidence type="ECO:0000313" key="2">
    <source>
        <dbReference type="EMBL" id="CAF1490607.1"/>
    </source>
</evidence>
<dbReference type="EMBL" id="CAJNOM010003077">
    <property type="protein sequence ID" value="CAF1641379.1"/>
    <property type="molecule type" value="Genomic_DNA"/>
</dbReference>
<dbReference type="EMBL" id="CAJNOI010002750">
    <property type="protein sequence ID" value="CAF1490556.1"/>
    <property type="molecule type" value="Genomic_DNA"/>
</dbReference>
<keyword evidence="5" id="KW-1185">Reference proteome</keyword>
<dbReference type="AlphaFoldDB" id="A0A815SIL4"/>
<dbReference type="EMBL" id="CAJNOI010002751">
    <property type="protein sequence ID" value="CAF1490607.1"/>
    <property type="molecule type" value="Genomic_DNA"/>
</dbReference>
<reference evidence="2" key="1">
    <citation type="submission" date="2021-02" db="EMBL/GenBank/DDBJ databases">
        <authorList>
            <person name="Nowell W R."/>
        </authorList>
    </citation>
    <scope>NUCLEOTIDE SEQUENCE</scope>
</reference>